<protein>
    <submittedName>
        <fullName evidence="3">Scaffolding protein</fullName>
    </submittedName>
</protein>
<accession>A0A7H9E9R8</accession>
<dbReference type="Pfam" id="PF06810">
    <property type="entry name" value="Phage_scaffold"/>
    <property type="match status" value="1"/>
</dbReference>
<evidence type="ECO:0000256" key="2">
    <source>
        <dbReference type="SAM" id="MobiDB-lite"/>
    </source>
</evidence>
<dbReference type="Proteomes" id="UP000510660">
    <property type="component" value="Chromosome"/>
</dbReference>
<evidence type="ECO:0000313" key="4">
    <source>
        <dbReference type="Proteomes" id="UP000510660"/>
    </source>
</evidence>
<dbReference type="EMBL" id="CP047415">
    <property type="protein sequence ID" value="QLL74346.1"/>
    <property type="molecule type" value="Genomic_DNA"/>
</dbReference>
<dbReference type="InterPro" id="IPR009636">
    <property type="entry name" value="SCAF"/>
</dbReference>
<reference evidence="3 4" key="1">
    <citation type="submission" date="2020-01" db="EMBL/GenBank/DDBJ databases">
        <title>Complete and circular genome sequences of six lactobacillus isolates from horses.</title>
        <authorList>
            <person name="Hassan H.M."/>
        </authorList>
    </citation>
    <scope>NUCLEOTIDE SEQUENCE [LARGE SCALE GENOMIC DNA]</scope>
    <source>
        <strain evidence="3 4">1D</strain>
    </source>
</reference>
<evidence type="ECO:0000256" key="1">
    <source>
        <dbReference type="SAM" id="Coils"/>
    </source>
</evidence>
<gene>
    <name evidence="3" type="ORF">GTO85_08290</name>
</gene>
<feature type="region of interest" description="Disordered" evidence="2">
    <location>
        <begin position="151"/>
        <end position="184"/>
    </location>
</feature>
<organism evidence="3 4">
    <name type="scientific">Lactobacillus crispatus</name>
    <dbReference type="NCBI Taxonomy" id="47770"/>
    <lineage>
        <taxon>Bacteria</taxon>
        <taxon>Bacillati</taxon>
        <taxon>Bacillota</taxon>
        <taxon>Bacilli</taxon>
        <taxon>Lactobacillales</taxon>
        <taxon>Lactobacillaceae</taxon>
        <taxon>Lactobacillus</taxon>
    </lineage>
</organism>
<feature type="coiled-coil region" evidence="1">
    <location>
        <begin position="31"/>
        <end position="96"/>
    </location>
</feature>
<evidence type="ECO:0000313" key="3">
    <source>
        <dbReference type="EMBL" id="QLL74346.1"/>
    </source>
</evidence>
<proteinExistence type="predicted"/>
<name>A0A7H9E9R8_9LACO</name>
<dbReference type="AlphaFoldDB" id="A0A7H9E9R8"/>
<dbReference type="RefSeq" id="WP_180860441.1">
    <property type="nucleotide sequence ID" value="NZ_CP047415.1"/>
</dbReference>
<sequence>MEREFLEKQGLNADQISAVMSQYGKDVNGIKDGYESKISSLNSNLEALKGQVSDRDKQIKDLNSAAKDNEELKEKFANAQKEIAESDKKYKAQLQEQKKNFAIQQGLTKAGAYNNKAVMAIMDMDQIGFDDKGNVLHVDDAIKQAQEAFPQGFKPQETEEAPKPTPKVVATGNATSETAKDPSKMTLEEQNALYKENPNRWRSLFLKG</sequence>
<keyword evidence="1" id="KW-0175">Coiled coil</keyword>